<organism evidence="2 3">
    <name type="scientific">Prauserella oleivorans</name>
    <dbReference type="NCBI Taxonomy" id="1478153"/>
    <lineage>
        <taxon>Bacteria</taxon>
        <taxon>Bacillati</taxon>
        <taxon>Actinomycetota</taxon>
        <taxon>Actinomycetes</taxon>
        <taxon>Pseudonocardiales</taxon>
        <taxon>Pseudonocardiaceae</taxon>
        <taxon>Prauserella</taxon>
    </lineage>
</organism>
<evidence type="ECO:0000313" key="2">
    <source>
        <dbReference type="EMBL" id="MFD2801911.1"/>
    </source>
</evidence>
<keyword evidence="3" id="KW-1185">Reference proteome</keyword>
<dbReference type="InterPro" id="IPR050426">
    <property type="entry name" value="Glycosyltransferase_28"/>
</dbReference>
<reference evidence="3" key="1">
    <citation type="journal article" date="2019" name="Int. J. Syst. Evol. Microbiol.">
        <title>The Global Catalogue of Microorganisms (GCM) 10K type strain sequencing project: providing services to taxonomists for standard genome sequencing and annotation.</title>
        <authorList>
            <consortium name="The Broad Institute Genomics Platform"/>
            <consortium name="The Broad Institute Genome Sequencing Center for Infectious Disease"/>
            <person name="Wu L."/>
            <person name="Ma J."/>
        </authorList>
    </citation>
    <scope>NUCLEOTIDE SEQUENCE [LARGE SCALE GENOMIC DNA]</scope>
    <source>
        <strain evidence="3">IBRC-M 10906</strain>
    </source>
</reference>
<dbReference type="Proteomes" id="UP001597478">
    <property type="component" value="Unassembled WGS sequence"/>
</dbReference>
<name>A0ABW5WHR3_9PSEU</name>
<proteinExistence type="predicted"/>
<dbReference type="RefSeq" id="WP_377384430.1">
    <property type="nucleotide sequence ID" value="NZ_JBHSAN010000002.1"/>
</dbReference>
<dbReference type="EMBL" id="JBHUOF010000038">
    <property type="protein sequence ID" value="MFD2801911.1"/>
    <property type="molecule type" value="Genomic_DNA"/>
</dbReference>
<evidence type="ECO:0000313" key="3">
    <source>
        <dbReference type="Proteomes" id="UP001597478"/>
    </source>
</evidence>
<dbReference type="SUPFAM" id="SSF53756">
    <property type="entry name" value="UDP-Glycosyltransferase/glycogen phosphorylase"/>
    <property type="match status" value="1"/>
</dbReference>
<dbReference type="InterPro" id="IPR010610">
    <property type="entry name" value="EryCIII-like_C"/>
</dbReference>
<evidence type="ECO:0000259" key="1">
    <source>
        <dbReference type="Pfam" id="PF06722"/>
    </source>
</evidence>
<accession>A0ABW5WHR3</accession>
<comment type="caution">
    <text evidence="2">The sequence shown here is derived from an EMBL/GenBank/DDBJ whole genome shotgun (WGS) entry which is preliminary data.</text>
</comment>
<gene>
    <name evidence="2" type="ORF">ACFS2C_21215</name>
</gene>
<sequence length="391" mass="42360">MAEKLGITAVHVSDCPIFLPSPHHIGRHRCRGGRFRRRSPERQELDRLSVENYNAVVREGLNTNRVALGLPPVDNVRDYLLGDRPWLVTDPVLAPWQEAADLDVVQTGAWMLSDERPPPADLEAFLDAGAPPVYVGFGSVPVPEDVARMAVEAARAHGRRVILARGWANLAPIDDRDDCFSVGEVDQQVLFRRVATVVHHGGAGTTTTAARACAPQVVVPRMGDQPYWASRVAELGIGAADDCPTPSTQSLSAALATALAPDTRDRATAVGGRIRTDRATVAGELVLDTVGQGRAPVSAEDAVAVGGHGVERGRSSRGLVRGLRLGERWCVRRCRRGCRTPRRAGQRWCAPGASQQKALDRRSSLVKGWCFIVTSGRPRQDSNLRHLPPEP</sequence>
<protein>
    <submittedName>
        <fullName evidence="2">Glycosyltransferase</fullName>
    </submittedName>
</protein>
<dbReference type="Gene3D" id="3.40.50.2000">
    <property type="entry name" value="Glycogen Phosphorylase B"/>
    <property type="match status" value="2"/>
</dbReference>
<dbReference type="PANTHER" id="PTHR48050:SF13">
    <property type="entry name" value="STEROL 3-BETA-GLUCOSYLTRANSFERASE UGT80A2"/>
    <property type="match status" value="1"/>
</dbReference>
<feature type="domain" description="Erythromycin biosynthesis protein CIII-like C-terminal" evidence="1">
    <location>
        <begin position="182"/>
        <end position="268"/>
    </location>
</feature>
<dbReference type="Pfam" id="PF06722">
    <property type="entry name" value="EryCIII-like_C"/>
    <property type="match status" value="1"/>
</dbReference>
<dbReference type="PANTHER" id="PTHR48050">
    <property type="entry name" value="STEROL 3-BETA-GLUCOSYLTRANSFERASE"/>
    <property type="match status" value="1"/>
</dbReference>